<evidence type="ECO:0000256" key="2">
    <source>
        <dbReference type="SAM" id="SignalP"/>
    </source>
</evidence>
<dbReference type="PANTHER" id="PTHR43649">
    <property type="entry name" value="ARABINOSE-BINDING PROTEIN-RELATED"/>
    <property type="match status" value="1"/>
</dbReference>
<evidence type="ECO:0000256" key="1">
    <source>
        <dbReference type="SAM" id="MobiDB-lite"/>
    </source>
</evidence>
<dbReference type="PROSITE" id="PS51257">
    <property type="entry name" value="PROKAR_LIPOPROTEIN"/>
    <property type="match status" value="1"/>
</dbReference>
<accession>G5IA10</accession>
<dbReference type="EMBL" id="ADLN01000001">
    <property type="protein sequence ID" value="EHI61899.1"/>
    <property type="molecule type" value="Genomic_DNA"/>
</dbReference>
<keyword evidence="2" id="KW-0732">Signal</keyword>
<feature type="compositionally biased region" description="Basic and acidic residues" evidence="1">
    <location>
        <begin position="37"/>
        <end position="52"/>
    </location>
</feature>
<dbReference type="SUPFAM" id="SSF53850">
    <property type="entry name" value="Periplasmic binding protein-like II"/>
    <property type="match status" value="1"/>
</dbReference>
<reference evidence="3 4" key="1">
    <citation type="submission" date="2011-08" db="EMBL/GenBank/DDBJ databases">
        <title>The Genome Sequence of Clostridium hathewayi WAL-18680.</title>
        <authorList>
            <consortium name="The Broad Institute Genome Sequencing Platform"/>
            <person name="Earl A."/>
            <person name="Ward D."/>
            <person name="Feldgarden M."/>
            <person name="Gevers D."/>
            <person name="Finegold S.M."/>
            <person name="Summanen P.H."/>
            <person name="Molitoris D.R."/>
            <person name="Song M."/>
            <person name="Daigneault M."/>
            <person name="Allen-Vercoe E."/>
            <person name="Young S.K."/>
            <person name="Zeng Q."/>
            <person name="Gargeya S."/>
            <person name="Fitzgerald M."/>
            <person name="Haas B."/>
            <person name="Abouelleil A."/>
            <person name="Alvarado L."/>
            <person name="Arachchi H.M."/>
            <person name="Berlin A."/>
            <person name="Brown A."/>
            <person name="Chapman S.B."/>
            <person name="Chen Z."/>
            <person name="Dunbar C."/>
            <person name="Freedman E."/>
            <person name="Gearin G."/>
            <person name="Gellesch M."/>
            <person name="Goldberg J."/>
            <person name="Griggs A."/>
            <person name="Gujja S."/>
            <person name="Heiman D."/>
            <person name="Howarth C."/>
            <person name="Larson L."/>
            <person name="Lui A."/>
            <person name="MacDonald P.J.P."/>
            <person name="Montmayeur A."/>
            <person name="Murphy C."/>
            <person name="Neiman D."/>
            <person name="Pearson M."/>
            <person name="Priest M."/>
            <person name="Roberts A."/>
            <person name="Saif S."/>
            <person name="Shea T."/>
            <person name="Shenoy N."/>
            <person name="Sisk P."/>
            <person name="Stolte C."/>
            <person name="Sykes S."/>
            <person name="Wortman J."/>
            <person name="Nusbaum C."/>
            <person name="Birren B."/>
        </authorList>
    </citation>
    <scope>NUCLEOTIDE SEQUENCE [LARGE SCALE GENOMIC DNA]</scope>
    <source>
        <strain evidence="3 4">WAL-18680</strain>
    </source>
</reference>
<organism evidence="3 4">
    <name type="scientific">Hungatella hathewayi WAL-18680</name>
    <dbReference type="NCBI Taxonomy" id="742737"/>
    <lineage>
        <taxon>Bacteria</taxon>
        <taxon>Bacillati</taxon>
        <taxon>Bacillota</taxon>
        <taxon>Clostridia</taxon>
        <taxon>Lachnospirales</taxon>
        <taxon>Lachnospiraceae</taxon>
        <taxon>Hungatella</taxon>
    </lineage>
</organism>
<dbReference type="PANTHER" id="PTHR43649:SF12">
    <property type="entry name" value="DIACETYLCHITOBIOSE BINDING PROTEIN DASA"/>
    <property type="match status" value="1"/>
</dbReference>
<evidence type="ECO:0000313" key="4">
    <source>
        <dbReference type="Proteomes" id="UP000005384"/>
    </source>
</evidence>
<dbReference type="InterPro" id="IPR006059">
    <property type="entry name" value="SBP"/>
</dbReference>
<feature type="region of interest" description="Disordered" evidence="1">
    <location>
        <begin position="21"/>
        <end position="55"/>
    </location>
</feature>
<evidence type="ECO:0008006" key="5">
    <source>
        <dbReference type="Google" id="ProtNLM"/>
    </source>
</evidence>
<comment type="caution">
    <text evidence="3">The sequence shown here is derived from an EMBL/GenBank/DDBJ whole genome shotgun (WGS) entry which is preliminary data.</text>
</comment>
<keyword evidence="4" id="KW-1185">Reference proteome</keyword>
<dbReference type="Proteomes" id="UP000005384">
    <property type="component" value="Unassembled WGS sequence"/>
</dbReference>
<dbReference type="OrthoDB" id="42940at2"/>
<dbReference type="HOGENOM" id="CLU_031285_10_2_9"/>
<dbReference type="AlphaFoldDB" id="G5IA10"/>
<dbReference type="PATRIC" id="fig|742737.3.peg.347"/>
<proteinExistence type="predicted"/>
<feature type="signal peptide" evidence="2">
    <location>
        <begin position="1"/>
        <end position="21"/>
    </location>
</feature>
<sequence length="450" mass="48069">MKKRLLALAMASVMVIGTGCSSGKTDAPATTPAQTEAKTESKAETDAPKETEGSMEPVTIKVANYALLEQGYEAFWNGVKTGFEAENPNITIEWVTAPYGEIVNQVINMAGGGDRIDMIFGEIGWVPGLADAGLTVPVTDVLPADYLADFYPAILDSFNIDGQPYGLPMYVSPYVLYYNTELFEQAGLDPAAPPTTYDEMLEYAEKLSKLKDSNGNPVYAFGQTTASVPVSGSSINGMIFNFGGTLLADDGTLSVDNQGFKDAITMLKTLDEKGYNPQNAKLKDLRNLFALGQLAMYYDQSWGFNGIQSINPDAKNFTASAKPLSGGAGKGQSILQAHCLMYADNGDAQREACSKLTQYLVTSEVLNDYLANITPAYPAKKDMEGSENMNPVLAGAAGSAENVTAQVFVPQINDLNLELCTLAQSVTVSGKDVDAAIADFKKAAEAILEQ</sequence>
<dbReference type="Gene3D" id="3.40.190.10">
    <property type="entry name" value="Periplasmic binding protein-like II"/>
    <property type="match status" value="1"/>
</dbReference>
<dbReference type="InterPro" id="IPR050490">
    <property type="entry name" value="Bact_solute-bd_prot1"/>
</dbReference>
<dbReference type="RefSeq" id="WP_006778332.1">
    <property type="nucleotide sequence ID" value="NZ_CP040506.1"/>
</dbReference>
<protein>
    <recommendedName>
        <fullName evidence="5">ABC transporter substrate-binding protein</fullName>
    </recommendedName>
</protein>
<evidence type="ECO:0000313" key="3">
    <source>
        <dbReference type="EMBL" id="EHI61899.1"/>
    </source>
</evidence>
<dbReference type="Pfam" id="PF13416">
    <property type="entry name" value="SBP_bac_8"/>
    <property type="match status" value="1"/>
</dbReference>
<gene>
    <name evidence="3" type="ORF">HMPREF9473_00350</name>
</gene>
<feature type="chain" id="PRO_5038870939" description="ABC transporter substrate-binding protein" evidence="2">
    <location>
        <begin position="22"/>
        <end position="450"/>
    </location>
</feature>
<name>G5IA10_9FIRM</name>